<feature type="transmembrane region" description="Helical" evidence="8">
    <location>
        <begin position="522"/>
        <end position="546"/>
    </location>
</feature>
<proteinExistence type="inferred from homology"/>
<dbReference type="InterPro" id="IPR004763">
    <property type="entry name" value="CusA-like"/>
</dbReference>
<dbReference type="PANTHER" id="PTHR32063:SF19">
    <property type="entry name" value="CATION EFFLUX SYSTEM PROTEIN CUSA"/>
    <property type="match status" value="1"/>
</dbReference>
<dbReference type="Proteomes" id="UP001595478">
    <property type="component" value="Unassembled WGS sequence"/>
</dbReference>
<feature type="transmembrane region" description="Helical" evidence="8">
    <location>
        <begin position="366"/>
        <end position="385"/>
    </location>
</feature>
<sequence>MLNKIIDLSLRWPLLVVLTIALFTGLAYKALLDTPIDAIPDLSDVQVIVKASYAGQSPDIVEQQVTYPLSTRLMSVPGSVTVRGYSFFGDAYLYIIFDDDTDLYWARARVQEYLIQAQSSLPAGVSLELGPDASGVGWVFQYILRDTSGTHHLGELTKLQDWFIRQELQSVPGVAEVAKVGGMVQTYQVIVDPLKLLNYQVTLKQIHQAINAANSEVGGSVVELSEAEYMVRSQGYLQRLDEFTDIPIGISNERGTPIKLGDVATIRLGPQTRRGVAEWNGEGEVVGGIVVMRDGENALTVIEQIKKKIEKIQSALPDGVVIETAYDRTGLIVRAIDYLKQKVVQEIIVVVLVCALFLMHVRATLIVALCLPCAILLGIALMRMFNINANLMSIGGIAIAIGAMVDAAIVMVENAQKKLEHLDNKRSNFYPLVRQACMEVGPALFFSLLIITLSFLPIFALEGQEGRLFSPLAYTKTFVMAAAALLSISLVPVLIVIFLRGKVITEDQNWVNRGLKAAYKPFLNLSLSFPWLTLLFALGIGLSAIYPLQRLGLEFMPNFDEGDLLYMPTTLPGVSIQEAGQILQQTDRIIKTVPEVHSVFGKVGRADTATDPAPLTMIETTIQLKPKAEWRDGVSLDDIIQELDSKVSLPGLTNAWVQPIKTRIDMLSTGVKTVVGVKLAGDELADIEQAAIAVESAVKQLSSTASVIGERSLSGRYLDIRPDRAAAAKYDLSVDDIHDLVRMAIGGQTIGQSVQGKARFPINLRYPRENRTSIESIRALPFVSPSGAWLTLEQVADINIASGPSIIKSENARNIAWVFIDVRPDVPLAEYVAELREVLRSVDLPEKVTWDIAGQYEYLERLINKLMWVVPATLLIIFILLQILFQRLWQTILIMATLPIALSGSLWFMYYLDFQLSVATVVGMIALAGVAAEFGVIMLLYLNNSWQQQNGDSKQRICHGAIQRVRPKAMTVLTIIAGLIPIMFGDGSGSEIMQRIAAPMIGGMIISPIISMLVIPAVYYLARK</sequence>
<comment type="subcellular location">
    <subcellularLocation>
        <location evidence="1">Cell membrane</location>
        <topology evidence="1">Multi-pass membrane protein</topology>
    </subcellularLocation>
</comment>
<accession>A0ABV7FY69</accession>
<dbReference type="Gene3D" id="1.20.1640.10">
    <property type="entry name" value="Multidrug efflux transporter AcrB transmembrane domain"/>
    <property type="match status" value="2"/>
</dbReference>
<dbReference type="NCBIfam" id="TIGR00914">
    <property type="entry name" value="2A0601"/>
    <property type="match status" value="1"/>
</dbReference>
<organism evidence="9 10">
    <name type="scientific">Agaribacter flavus</name>
    <dbReference type="NCBI Taxonomy" id="1902781"/>
    <lineage>
        <taxon>Bacteria</taxon>
        <taxon>Pseudomonadati</taxon>
        <taxon>Pseudomonadota</taxon>
        <taxon>Gammaproteobacteria</taxon>
        <taxon>Alteromonadales</taxon>
        <taxon>Alteromonadaceae</taxon>
        <taxon>Agaribacter</taxon>
    </lineage>
</organism>
<dbReference type="EMBL" id="JBHRSW010000047">
    <property type="protein sequence ID" value="MFC3123222.1"/>
    <property type="molecule type" value="Genomic_DNA"/>
</dbReference>
<comment type="caution">
    <text evidence="9">The sequence shown here is derived from an EMBL/GenBank/DDBJ whole genome shotgun (WGS) entry which is preliminary data.</text>
</comment>
<feature type="transmembrane region" description="Helical" evidence="8">
    <location>
        <begin position="918"/>
        <end position="944"/>
    </location>
</feature>
<dbReference type="SUPFAM" id="SSF82866">
    <property type="entry name" value="Multidrug efflux transporter AcrB transmembrane domain"/>
    <property type="match status" value="2"/>
</dbReference>
<dbReference type="Gene3D" id="3.30.70.1440">
    <property type="entry name" value="Multidrug efflux transporter AcrB pore domain"/>
    <property type="match status" value="1"/>
</dbReference>
<protein>
    <submittedName>
        <fullName evidence="9">Efflux RND transporter permease subunit</fullName>
    </submittedName>
</protein>
<reference evidence="10" key="1">
    <citation type="journal article" date="2019" name="Int. J. Syst. Evol. Microbiol.">
        <title>The Global Catalogue of Microorganisms (GCM) 10K type strain sequencing project: providing services to taxonomists for standard genome sequencing and annotation.</title>
        <authorList>
            <consortium name="The Broad Institute Genomics Platform"/>
            <consortium name="The Broad Institute Genome Sequencing Center for Infectious Disease"/>
            <person name="Wu L."/>
            <person name="Ma J."/>
        </authorList>
    </citation>
    <scope>NUCLEOTIDE SEQUENCE [LARGE SCALE GENOMIC DNA]</scope>
    <source>
        <strain evidence="10">KCTC 52473</strain>
    </source>
</reference>
<gene>
    <name evidence="9" type="ORF">ACFOHL_16485</name>
</gene>
<name>A0ABV7FY69_9ALTE</name>
<comment type="similarity">
    <text evidence="2">Belongs to the resistance-nodulation-cell division (RND) (TC 2.A.6) family.</text>
</comment>
<keyword evidence="5 8" id="KW-0812">Transmembrane</keyword>
<feature type="transmembrane region" description="Helical" evidence="8">
    <location>
        <begin position="478"/>
        <end position="501"/>
    </location>
</feature>
<feature type="transmembrane region" description="Helical" evidence="8">
    <location>
        <begin position="892"/>
        <end position="912"/>
    </location>
</feature>
<dbReference type="PRINTS" id="PR00702">
    <property type="entry name" value="ACRIFLAVINRP"/>
</dbReference>
<evidence type="ECO:0000256" key="5">
    <source>
        <dbReference type="ARBA" id="ARBA00022692"/>
    </source>
</evidence>
<dbReference type="PANTHER" id="PTHR32063">
    <property type="match status" value="1"/>
</dbReference>
<feature type="transmembrane region" description="Helical" evidence="8">
    <location>
        <begin position="996"/>
        <end position="1022"/>
    </location>
</feature>
<dbReference type="RefSeq" id="WP_376921335.1">
    <property type="nucleotide sequence ID" value="NZ_JBHRSW010000047.1"/>
</dbReference>
<feature type="transmembrane region" description="Helical" evidence="8">
    <location>
        <begin position="866"/>
        <end position="885"/>
    </location>
</feature>
<dbReference type="Gene3D" id="3.30.70.1320">
    <property type="entry name" value="Multidrug efflux transporter AcrB pore domain like"/>
    <property type="match status" value="1"/>
</dbReference>
<feature type="transmembrane region" description="Helical" evidence="8">
    <location>
        <begin position="436"/>
        <end position="458"/>
    </location>
</feature>
<keyword evidence="3" id="KW-0813">Transport</keyword>
<evidence type="ECO:0000313" key="9">
    <source>
        <dbReference type="EMBL" id="MFC3123222.1"/>
    </source>
</evidence>
<evidence type="ECO:0000256" key="1">
    <source>
        <dbReference type="ARBA" id="ARBA00004651"/>
    </source>
</evidence>
<keyword evidence="4" id="KW-1003">Cell membrane</keyword>
<evidence type="ECO:0000313" key="10">
    <source>
        <dbReference type="Proteomes" id="UP001595478"/>
    </source>
</evidence>
<dbReference type="Pfam" id="PF00873">
    <property type="entry name" value="ACR_tran"/>
    <property type="match status" value="1"/>
</dbReference>
<evidence type="ECO:0000256" key="6">
    <source>
        <dbReference type="ARBA" id="ARBA00022989"/>
    </source>
</evidence>
<dbReference type="InterPro" id="IPR001036">
    <property type="entry name" value="Acrflvin-R"/>
</dbReference>
<evidence type="ECO:0000256" key="8">
    <source>
        <dbReference type="SAM" id="Phobius"/>
    </source>
</evidence>
<dbReference type="SUPFAM" id="SSF82693">
    <property type="entry name" value="Multidrug efflux transporter AcrB pore domain, PN1, PN2, PC1 and PC2 subdomains"/>
    <property type="match status" value="2"/>
</dbReference>
<evidence type="ECO:0000256" key="3">
    <source>
        <dbReference type="ARBA" id="ARBA00022448"/>
    </source>
</evidence>
<evidence type="ECO:0000256" key="7">
    <source>
        <dbReference type="ARBA" id="ARBA00023136"/>
    </source>
</evidence>
<keyword evidence="6 8" id="KW-1133">Transmembrane helix</keyword>
<feature type="transmembrane region" description="Helical" evidence="8">
    <location>
        <begin position="391"/>
        <end position="415"/>
    </location>
</feature>
<dbReference type="SUPFAM" id="SSF82714">
    <property type="entry name" value="Multidrug efflux transporter AcrB TolC docking domain, DN and DC subdomains"/>
    <property type="match status" value="2"/>
</dbReference>
<keyword evidence="7 8" id="KW-0472">Membrane</keyword>
<evidence type="ECO:0000256" key="2">
    <source>
        <dbReference type="ARBA" id="ARBA00010942"/>
    </source>
</evidence>
<dbReference type="Gene3D" id="3.30.2090.10">
    <property type="entry name" value="Multidrug efflux transporter AcrB TolC docking domain, DN and DC subdomains"/>
    <property type="match status" value="2"/>
</dbReference>
<keyword evidence="10" id="KW-1185">Reference proteome</keyword>
<feature type="transmembrane region" description="Helical" evidence="8">
    <location>
        <begin position="965"/>
        <end position="984"/>
    </location>
</feature>
<evidence type="ECO:0000256" key="4">
    <source>
        <dbReference type="ARBA" id="ARBA00022475"/>
    </source>
</evidence>
<dbReference type="Gene3D" id="3.30.70.1430">
    <property type="entry name" value="Multidrug efflux transporter AcrB pore domain"/>
    <property type="match status" value="2"/>
</dbReference>
<dbReference type="InterPro" id="IPR027463">
    <property type="entry name" value="AcrB_DN_DC_subdom"/>
</dbReference>